<evidence type="ECO:0000256" key="5">
    <source>
        <dbReference type="ARBA" id="ARBA00023002"/>
    </source>
</evidence>
<dbReference type="EMBL" id="APMY01000130">
    <property type="protein sequence ID" value="EOM74560.1"/>
    <property type="molecule type" value="Genomic_DNA"/>
</dbReference>
<dbReference type="FunFam" id="3.30.70.2740:FF:000001">
    <property type="entry name" value="D-lactate dehydrogenase mitochondrial"/>
    <property type="match status" value="1"/>
</dbReference>
<name>R7WHC4_9NOCA</name>
<keyword evidence="9" id="KW-1185">Reference proteome</keyword>
<dbReference type="AlphaFoldDB" id="R7WHC4"/>
<evidence type="ECO:0000256" key="1">
    <source>
        <dbReference type="ARBA" id="ARBA00001974"/>
    </source>
</evidence>
<dbReference type="InterPro" id="IPR004113">
    <property type="entry name" value="FAD-bd_oxidored_4_C"/>
</dbReference>
<dbReference type="FunFam" id="1.10.45.10:FF:000001">
    <property type="entry name" value="D-lactate dehydrogenase mitochondrial"/>
    <property type="match status" value="1"/>
</dbReference>
<keyword evidence="4" id="KW-0274">FAD</keyword>
<dbReference type="InterPro" id="IPR016171">
    <property type="entry name" value="Vanillyl_alc_oxidase_C-sub2"/>
</dbReference>
<dbReference type="InterPro" id="IPR036318">
    <property type="entry name" value="FAD-bd_PCMH-like_sf"/>
</dbReference>
<evidence type="ECO:0000259" key="7">
    <source>
        <dbReference type="PROSITE" id="PS51387"/>
    </source>
</evidence>
<dbReference type="PANTHER" id="PTHR42934">
    <property type="entry name" value="GLYCOLATE OXIDASE SUBUNIT GLCD"/>
    <property type="match status" value="1"/>
</dbReference>
<evidence type="ECO:0000313" key="9">
    <source>
        <dbReference type="Proteomes" id="UP000013525"/>
    </source>
</evidence>
<organism evidence="8 9">
    <name type="scientific">Rhodococcus rhodnii LMG 5362</name>
    <dbReference type="NCBI Taxonomy" id="1273125"/>
    <lineage>
        <taxon>Bacteria</taxon>
        <taxon>Bacillati</taxon>
        <taxon>Actinomycetota</taxon>
        <taxon>Actinomycetes</taxon>
        <taxon>Mycobacteriales</taxon>
        <taxon>Nocardiaceae</taxon>
        <taxon>Rhodococcus</taxon>
    </lineage>
</organism>
<evidence type="ECO:0000256" key="2">
    <source>
        <dbReference type="ARBA" id="ARBA00008000"/>
    </source>
</evidence>
<dbReference type="GO" id="GO:0016491">
    <property type="term" value="F:oxidoreductase activity"/>
    <property type="evidence" value="ECO:0007669"/>
    <property type="project" value="UniProtKB-KW"/>
</dbReference>
<dbReference type="Gene3D" id="3.30.70.2740">
    <property type="match status" value="1"/>
</dbReference>
<dbReference type="Proteomes" id="UP000013525">
    <property type="component" value="Unassembled WGS sequence"/>
</dbReference>
<dbReference type="InterPro" id="IPR051914">
    <property type="entry name" value="FAD-linked_OxidoTrans_Type4"/>
</dbReference>
<comment type="similarity">
    <text evidence="2">Belongs to the FAD-binding oxidoreductase/transferase type 4 family.</text>
</comment>
<dbReference type="InterPro" id="IPR016164">
    <property type="entry name" value="FAD-linked_Oxase-like_C"/>
</dbReference>
<dbReference type="InterPro" id="IPR016166">
    <property type="entry name" value="FAD-bd_PCMH"/>
</dbReference>
<protein>
    <submittedName>
        <fullName evidence="8">Putative D-lactate dehydrogenase</fullName>
    </submittedName>
</protein>
<dbReference type="SUPFAM" id="SSF56176">
    <property type="entry name" value="FAD-binding/transporter-associated domain-like"/>
    <property type="match status" value="1"/>
</dbReference>
<evidence type="ECO:0000313" key="8">
    <source>
        <dbReference type="EMBL" id="EOM74560.1"/>
    </source>
</evidence>
<dbReference type="PROSITE" id="PS51387">
    <property type="entry name" value="FAD_PCMH"/>
    <property type="match status" value="1"/>
</dbReference>
<reference evidence="8 9" key="1">
    <citation type="journal article" date="2013" name="Genome Announc.">
        <title>Draft Genome Sequence of Rhodococcus rhodnii Strain LMG5362, a Symbiont of Rhodnius prolixus (Hemiptera, Reduviidae, Triatominae), the Principle Vector of Trypanosoma cruzi.</title>
        <authorList>
            <person name="Pachebat J.A."/>
            <person name="van Keulen G."/>
            <person name="Whitten M.M."/>
            <person name="Girdwood S."/>
            <person name="Del Sol R."/>
            <person name="Dyson P.J."/>
            <person name="Facey P.D."/>
        </authorList>
    </citation>
    <scope>NUCLEOTIDE SEQUENCE [LARGE SCALE GENOMIC DNA]</scope>
    <source>
        <strain evidence="8 9">LMG 5362</strain>
    </source>
</reference>
<feature type="domain" description="FAD-binding PCMH-type" evidence="7">
    <location>
        <begin position="52"/>
        <end position="231"/>
    </location>
</feature>
<dbReference type="RefSeq" id="WP_010840165.1">
    <property type="nucleotide sequence ID" value="NZ_APMY01000130.1"/>
</dbReference>
<dbReference type="Gene3D" id="3.30.465.10">
    <property type="match status" value="1"/>
</dbReference>
<dbReference type="PATRIC" id="fig|1273125.3.peg.3943"/>
<dbReference type="GO" id="GO:0071949">
    <property type="term" value="F:FAD binding"/>
    <property type="evidence" value="ECO:0007669"/>
    <property type="project" value="InterPro"/>
</dbReference>
<comment type="cofactor">
    <cofactor evidence="1">
        <name>FAD</name>
        <dbReference type="ChEBI" id="CHEBI:57692"/>
    </cofactor>
</comment>
<dbReference type="InterPro" id="IPR016169">
    <property type="entry name" value="FAD-bd_PCMH_sub2"/>
</dbReference>
<dbReference type="eggNOG" id="COG0277">
    <property type="taxonomic scope" value="Bacteria"/>
</dbReference>
<dbReference type="Pfam" id="PF02913">
    <property type="entry name" value="FAD-oxidase_C"/>
    <property type="match status" value="1"/>
</dbReference>
<evidence type="ECO:0000256" key="4">
    <source>
        <dbReference type="ARBA" id="ARBA00022827"/>
    </source>
</evidence>
<proteinExistence type="inferred from homology"/>
<feature type="region of interest" description="Disordered" evidence="6">
    <location>
        <begin position="1"/>
        <end position="23"/>
    </location>
</feature>
<dbReference type="Gene3D" id="1.10.45.10">
    <property type="entry name" value="Vanillyl-alcohol Oxidase, Chain A, domain 4"/>
    <property type="match status" value="1"/>
</dbReference>
<dbReference type="Pfam" id="PF01565">
    <property type="entry name" value="FAD_binding_4"/>
    <property type="match status" value="1"/>
</dbReference>
<dbReference type="SUPFAM" id="SSF55103">
    <property type="entry name" value="FAD-linked oxidases, C-terminal domain"/>
    <property type="match status" value="1"/>
</dbReference>
<sequence length="467" mass="47907">MTETDTGTTTGTTTRSAPANPAAALAPRLTGSVVADPDAMLAYRHDQSMLTAAGTPAAVVRASSVDDVVATLEFAYEHAIPVVPRGAGTGLAGGANALDGAIVLSLERMNRIVSIDVAARTATVEPGVINADLAAAAAEHGLWYVPDPGSRAISTIGGNLATNAGGMCCAKYGVTLDHVATIDAVLADGRRIHVGSETRKNVAGLNLAQLLVGSEGTLAVVVGATMRLRSAPGTASTVVAAFGTTAEAIDAVGTIVARTTPRAVEFLDRTTVRAVEEMTRMGLDTEAAGLLLVQCDGRDASGEAADVVAACASAREVYATDDPEEGEQFMAARYAALPALERLGSTLLDDLAVPVPALPAMLREIEAIALRTGVTIGCFGHAADGNLHPTVVFDAADDEQTARARAAFDAMVDACLALGGTITGEHGVGVLKRPYLCRQVGETERELMAGIKRVFDPRGILNPGRGF</sequence>
<evidence type="ECO:0000256" key="6">
    <source>
        <dbReference type="SAM" id="MobiDB-lite"/>
    </source>
</evidence>
<keyword evidence="5" id="KW-0560">Oxidoreductase</keyword>
<gene>
    <name evidence="8" type="ORF">Rrhod_4149</name>
</gene>
<dbReference type="InterPro" id="IPR006094">
    <property type="entry name" value="Oxid_FAD_bind_N"/>
</dbReference>
<dbReference type="PANTHER" id="PTHR42934:SF2">
    <property type="entry name" value="GLYCOLATE OXIDASE SUBUNIT GLCD"/>
    <property type="match status" value="1"/>
</dbReference>
<accession>R7WHC4</accession>
<keyword evidence="3" id="KW-0285">Flavoprotein</keyword>
<evidence type="ECO:0000256" key="3">
    <source>
        <dbReference type="ARBA" id="ARBA00022630"/>
    </source>
</evidence>
<comment type="caution">
    <text evidence="8">The sequence shown here is derived from an EMBL/GenBank/DDBJ whole genome shotgun (WGS) entry which is preliminary data.</text>
</comment>